<dbReference type="GO" id="GO:0002218">
    <property type="term" value="P:activation of innate immune response"/>
    <property type="evidence" value="ECO:0007669"/>
    <property type="project" value="InterPro"/>
</dbReference>
<evidence type="ECO:0000259" key="1">
    <source>
        <dbReference type="Pfam" id="PF15009"/>
    </source>
</evidence>
<dbReference type="Gene3D" id="1.20.5.5200">
    <property type="match status" value="2"/>
</dbReference>
<sequence>MFSRQNVRKLLLHLISDLVTSKSPSILLQLSAEEDIPWLFTFGEQFHSIPAPTPGDESSDEDSQWEKDMEDSDLTIFFKQEDAYRIEKTILSNFEQLKLKYIRPAISMPMAAHQYKNIAKAIKHSKKTLLILSESAKNIDFSLETYLIALQQCLQTGRLSLMVLLIDGMSVQELPEIPFLQQATQMVLVDNYHERCMETVCRTLKREVSLNQLHPAGNFAVGMAWSHFAGYLKNILPVLAQYIQKSDIFQNNLGKMSTVFFMLCPLSAKGQRDIADIDPNVQNMGRVEIEMNGHKYTPTIYKVNGKNENGKDEEYFCCAEYPSALCALGLITDEVLNLLTSLQRRTEVERFKYKTEELLNHKRNPECFGRAKVLVFDDEGKGEESTLSKVLFKGVRSAIEETFLKPVKPPGLYDPNRPAYSKDVCFLYTDFDAHESKSMSHSKNPDNRTINSIQGFLEDKNIRSSIARPPIDSPDEVEERVKEARWVCCLISNNTIKKKRFIEFWLAALLNKCIEKNHLKIVILLKDVDSSYIPNFIQWVTYIDIVNEPSFEERIFEIVKGDVISLKSQVPVGNVAFGLAWEFHVNYLRHVLPDFNERLQHRMAQDDIRKLTASREFKVSKHLLEFVPESCSFKPLLHKVDEKIQPPFEIKPIEKQMNATKKVFSCKLYRIQGETCDYYFAGEMLTPINALSQMNVSMIEGLSKQRMYEQRDQLVDQITAILQSKATPAEMQNKCRCIKYNDLDQNWKLADVIMEEIDKDSNEDYETKYGNWLKRQNEEES</sequence>
<protein>
    <recommendedName>
        <fullName evidence="1">STING ligand-binding domain-containing protein</fullName>
    </recommendedName>
</protein>
<dbReference type="Gene3D" id="3.40.50.10140">
    <property type="entry name" value="Toll/interleukin-1 receptor homology (TIR) domain"/>
    <property type="match status" value="2"/>
</dbReference>
<dbReference type="GO" id="GO:0005789">
    <property type="term" value="C:endoplasmic reticulum membrane"/>
    <property type="evidence" value="ECO:0007669"/>
    <property type="project" value="TreeGrafter"/>
</dbReference>
<dbReference type="GO" id="GO:0061709">
    <property type="term" value="P:reticulophagy"/>
    <property type="evidence" value="ECO:0007669"/>
    <property type="project" value="TreeGrafter"/>
</dbReference>
<dbReference type="InterPro" id="IPR038623">
    <property type="entry name" value="STING_C_sf"/>
</dbReference>
<dbReference type="InterPro" id="IPR055432">
    <property type="entry name" value="STING_LBD"/>
</dbReference>
<reference evidence="2" key="1">
    <citation type="submission" date="2022-08" db="UniProtKB">
        <authorList>
            <consortium name="EnsemblMetazoa"/>
        </authorList>
    </citation>
    <scope>IDENTIFICATION</scope>
    <source>
        <strain evidence="2">05x7-T-G4-1.051#20</strain>
    </source>
</reference>
<dbReference type="GO" id="GO:0035438">
    <property type="term" value="F:cyclic-di-GMP binding"/>
    <property type="evidence" value="ECO:0007669"/>
    <property type="project" value="TreeGrafter"/>
</dbReference>
<dbReference type="GO" id="GO:0032481">
    <property type="term" value="P:positive regulation of type I interferon production"/>
    <property type="evidence" value="ECO:0007669"/>
    <property type="project" value="InterPro"/>
</dbReference>
<keyword evidence="3" id="KW-1185">Reference proteome</keyword>
<dbReference type="GO" id="GO:0000045">
    <property type="term" value="P:autophagosome assembly"/>
    <property type="evidence" value="ECO:0007669"/>
    <property type="project" value="TreeGrafter"/>
</dbReference>
<dbReference type="GO" id="GO:0061507">
    <property type="term" value="F:2',3'-cyclic GMP-AMP binding"/>
    <property type="evidence" value="ECO:0007669"/>
    <property type="project" value="TreeGrafter"/>
</dbReference>
<dbReference type="AlphaFoldDB" id="A0A8W8IM45"/>
<dbReference type="InterPro" id="IPR035897">
    <property type="entry name" value="Toll_tir_struct_dom_sf"/>
</dbReference>
<dbReference type="Pfam" id="PF15009">
    <property type="entry name" value="STING_LBD"/>
    <property type="match status" value="2"/>
</dbReference>
<dbReference type="PANTHER" id="PTHR34339:SF1">
    <property type="entry name" value="STIMULATOR OF INTERFERON GENES PROTEIN"/>
    <property type="match status" value="1"/>
</dbReference>
<name>A0A8W8IM45_MAGGI</name>
<dbReference type="Gene3D" id="3.40.50.12100">
    <property type="entry name" value="Stimulator of interferon genes protein"/>
    <property type="match status" value="2"/>
</dbReference>
<dbReference type="SUPFAM" id="SSF52200">
    <property type="entry name" value="Toll/Interleukin receptor TIR domain"/>
    <property type="match status" value="2"/>
</dbReference>
<evidence type="ECO:0000313" key="3">
    <source>
        <dbReference type="Proteomes" id="UP000005408"/>
    </source>
</evidence>
<dbReference type="GO" id="GO:0045087">
    <property type="term" value="P:innate immune response"/>
    <property type="evidence" value="ECO:0007669"/>
    <property type="project" value="TreeGrafter"/>
</dbReference>
<dbReference type="PANTHER" id="PTHR34339">
    <property type="entry name" value="STIMULATOR OF INTERFERON GENES PROTEIN"/>
    <property type="match status" value="1"/>
</dbReference>
<dbReference type="GO" id="GO:0005776">
    <property type="term" value="C:autophagosome"/>
    <property type="evidence" value="ECO:0007669"/>
    <property type="project" value="TreeGrafter"/>
</dbReference>
<proteinExistence type="predicted"/>
<organism evidence="2 3">
    <name type="scientific">Magallana gigas</name>
    <name type="common">Pacific oyster</name>
    <name type="synonym">Crassostrea gigas</name>
    <dbReference type="NCBI Taxonomy" id="29159"/>
    <lineage>
        <taxon>Eukaryota</taxon>
        <taxon>Metazoa</taxon>
        <taxon>Spiralia</taxon>
        <taxon>Lophotrochozoa</taxon>
        <taxon>Mollusca</taxon>
        <taxon>Bivalvia</taxon>
        <taxon>Autobranchia</taxon>
        <taxon>Pteriomorphia</taxon>
        <taxon>Ostreida</taxon>
        <taxon>Ostreoidea</taxon>
        <taxon>Ostreidae</taxon>
        <taxon>Magallana</taxon>
    </lineage>
</organism>
<feature type="domain" description="STING ligand-binding" evidence="1">
    <location>
        <begin position="574"/>
        <end position="759"/>
    </location>
</feature>
<dbReference type="GO" id="GO:0016239">
    <property type="term" value="P:positive regulation of macroautophagy"/>
    <property type="evidence" value="ECO:0007669"/>
    <property type="project" value="TreeGrafter"/>
</dbReference>
<dbReference type="Proteomes" id="UP000005408">
    <property type="component" value="Unassembled WGS sequence"/>
</dbReference>
<accession>A0A8W8IM45</accession>
<dbReference type="EnsemblMetazoa" id="G14572.1">
    <property type="protein sequence ID" value="G14572.1:cds"/>
    <property type="gene ID" value="G14572"/>
</dbReference>
<dbReference type="InterPro" id="IPR029158">
    <property type="entry name" value="STING"/>
</dbReference>
<feature type="domain" description="STING ligand-binding" evidence="1">
    <location>
        <begin position="218"/>
        <end position="396"/>
    </location>
</feature>
<evidence type="ECO:0000313" key="2">
    <source>
        <dbReference type="EnsemblMetazoa" id="G14572.1:cds"/>
    </source>
</evidence>